<dbReference type="PANTHER" id="PTHR22683:SF41">
    <property type="entry name" value="DNA TRANSLOCASE FTSK"/>
    <property type="match status" value="1"/>
</dbReference>
<keyword evidence="2 3" id="KW-0067">ATP-binding</keyword>
<evidence type="ECO:0000256" key="1">
    <source>
        <dbReference type="ARBA" id="ARBA00022741"/>
    </source>
</evidence>
<dbReference type="InterPro" id="IPR002543">
    <property type="entry name" value="FtsK_dom"/>
</dbReference>
<keyword evidence="7" id="KW-1185">Reference proteome</keyword>
<dbReference type="GO" id="GO:0051301">
    <property type="term" value="P:cell division"/>
    <property type="evidence" value="ECO:0007669"/>
    <property type="project" value="UniProtKB-KW"/>
</dbReference>
<keyword evidence="1 3" id="KW-0547">Nucleotide-binding</keyword>
<proteinExistence type="predicted"/>
<evidence type="ECO:0000313" key="5">
    <source>
        <dbReference type="EMBL" id="MBB6564535.1"/>
    </source>
</evidence>
<keyword evidence="6" id="KW-0131">Cell cycle</keyword>
<dbReference type="PROSITE" id="PS50901">
    <property type="entry name" value="FTSK"/>
    <property type="match status" value="1"/>
</dbReference>
<dbReference type="InterPro" id="IPR050206">
    <property type="entry name" value="FtsK/SpoIIIE/SftA"/>
</dbReference>
<evidence type="ECO:0000313" key="7">
    <source>
        <dbReference type="Proteomes" id="UP000534306"/>
    </source>
</evidence>
<feature type="binding site" evidence="3">
    <location>
        <begin position="343"/>
        <end position="350"/>
    </location>
    <ligand>
        <name>ATP</name>
        <dbReference type="ChEBI" id="CHEBI:30616"/>
    </ligand>
</feature>
<reference evidence="6 7" key="1">
    <citation type="submission" date="2020-05" db="EMBL/GenBank/DDBJ databases">
        <title>Genome sequence of Kribbella sandramycini ATCC 39419.</title>
        <authorList>
            <person name="Maclea K.S."/>
            <person name="Fair J.L."/>
        </authorList>
    </citation>
    <scope>NUCLEOTIDE SEQUENCE [LARGE SCALE GENOMIC DNA]</scope>
    <source>
        <strain evidence="6 7">ATCC 39419</strain>
    </source>
</reference>
<accession>A0A7Y4L0W9</accession>
<dbReference type="RefSeq" id="WP_171674749.1">
    <property type="nucleotide sequence ID" value="NZ_BAAAGT010000006.1"/>
</dbReference>
<dbReference type="GO" id="GO:0005524">
    <property type="term" value="F:ATP binding"/>
    <property type="evidence" value="ECO:0007669"/>
    <property type="project" value="UniProtKB-UniRule"/>
</dbReference>
<dbReference type="EMBL" id="JACHKF010000001">
    <property type="protein sequence ID" value="MBB6564535.1"/>
    <property type="molecule type" value="Genomic_DNA"/>
</dbReference>
<dbReference type="InterPro" id="IPR027417">
    <property type="entry name" value="P-loop_NTPase"/>
</dbReference>
<dbReference type="AlphaFoldDB" id="A0A7Y4L0W9"/>
<evidence type="ECO:0000313" key="8">
    <source>
        <dbReference type="Proteomes" id="UP000553957"/>
    </source>
</evidence>
<comment type="caution">
    <text evidence="6">The sequence shown here is derived from an EMBL/GenBank/DDBJ whole genome shotgun (WGS) entry which is preliminary data.</text>
</comment>
<evidence type="ECO:0000256" key="2">
    <source>
        <dbReference type="ARBA" id="ARBA00022840"/>
    </source>
</evidence>
<dbReference type="Proteomes" id="UP000534306">
    <property type="component" value="Unassembled WGS sequence"/>
</dbReference>
<dbReference type="SUPFAM" id="SSF52540">
    <property type="entry name" value="P-loop containing nucleoside triphosphate hydrolases"/>
    <property type="match status" value="1"/>
</dbReference>
<protein>
    <submittedName>
        <fullName evidence="6">Cell division protein FtsK</fullName>
    </submittedName>
</protein>
<dbReference type="PANTHER" id="PTHR22683">
    <property type="entry name" value="SPORULATION PROTEIN RELATED"/>
    <property type="match status" value="1"/>
</dbReference>
<gene>
    <name evidence="5" type="ORF">HNR71_000172</name>
    <name evidence="6" type="ORF">HPO96_18495</name>
</gene>
<dbReference type="Gene3D" id="3.40.50.300">
    <property type="entry name" value="P-loop containing nucleotide triphosphate hydrolases"/>
    <property type="match status" value="1"/>
</dbReference>
<reference evidence="5 8" key="2">
    <citation type="submission" date="2020-08" db="EMBL/GenBank/DDBJ databases">
        <title>Sequencing the genomes of 1000 actinobacteria strains.</title>
        <authorList>
            <person name="Klenk H.-P."/>
        </authorList>
    </citation>
    <scope>NUCLEOTIDE SEQUENCE [LARGE SCALE GENOMIC DNA]</scope>
    <source>
        <strain evidence="5 8">DSM 15626</strain>
    </source>
</reference>
<sequence length="843" mass="90277">MSTVGWESQDALQQIHRGLAWARGSVRQQRDAGRLPVAVDRTRHLVGSVDDVLRTLPDAAVAAWSQTTEFVQTTVVPAPPLRIGTTRIGLGADGVIDLPILVPLLGAGHVLVGPAPMIGAPLGQVCPEETAQIVDNLVLRALATTSPGQLVVIGDGWLPQFLNRDDAYDHGLCFDIDPADPAQVDNLLTRLRRNIEEASGPPDKYRLLIISELDRLAVSQREEFLWLLQAGPAAGIHAIVIDSRLPPHLPVEYIEVAPQRVRCAVAGPLLEVRPDGLPLPDAPAMTALNARITGGGLSALQLQPSHLWHARSDSGLAVAIGDAGGRPQPLRLGDSPAHALIGGRTGSGKTNLIYGLILGLTTNYSPDEVELYLLDFKESVSFASFARTPGALPHARLIGVHINSDREFGLAALRDLHRQLGVRAAAVKAHGVVDLRGLRAADPNGRWPRIVAVIDEFQILLAGSDRITAEAVDLLEDLARRGRSFGIHLVLSSQVVSGIDALFGRPALVAQLTLRVALPGAQRVLADNNPAAERLQPYHAVLNDETGLRGHDRVVRLPHFDEPTLQTVQDELARRAPHAQPVVFDGSAVPPLDDAADFRTLAPRAPRDWTVLLGRSFDVADAAASARLAAGPARNLAVIGTKPSEVYAVLGAAVRSLARQVPPGAARFSLLIGGTDAEPELATRLAALLDGHEVEVVARDAVADFVEALAARSNELATGAGAAPHFIVFVGVDAAGAVLRRSGDGRTGHEQLRRILLDSAETGIRLLGWWRSVNRLKDDLSDYDARLDEQIGLWVALDAQGNDLSALTGGELVSWSPRPQRALWFDRSVHDRPQPMILFGVNR</sequence>
<evidence type="ECO:0000259" key="4">
    <source>
        <dbReference type="PROSITE" id="PS50901"/>
    </source>
</evidence>
<organism evidence="6 7">
    <name type="scientific">Kribbella sandramycini</name>
    <dbReference type="NCBI Taxonomy" id="60450"/>
    <lineage>
        <taxon>Bacteria</taxon>
        <taxon>Bacillati</taxon>
        <taxon>Actinomycetota</taxon>
        <taxon>Actinomycetes</taxon>
        <taxon>Propionibacteriales</taxon>
        <taxon>Kribbellaceae</taxon>
        <taxon>Kribbella</taxon>
    </lineage>
</organism>
<evidence type="ECO:0000313" key="6">
    <source>
        <dbReference type="EMBL" id="NOL42239.1"/>
    </source>
</evidence>
<name>A0A7Y4L0W9_9ACTN</name>
<dbReference type="GO" id="GO:0003677">
    <property type="term" value="F:DNA binding"/>
    <property type="evidence" value="ECO:0007669"/>
    <property type="project" value="InterPro"/>
</dbReference>
<keyword evidence="6" id="KW-0132">Cell division</keyword>
<dbReference type="Proteomes" id="UP000553957">
    <property type="component" value="Unassembled WGS sequence"/>
</dbReference>
<dbReference type="EMBL" id="JABJRC010000004">
    <property type="protein sequence ID" value="NOL42239.1"/>
    <property type="molecule type" value="Genomic_DNA"/>
</dbReference>
<feature type="domain" description="FtsK" evidence="4">
    <location>
        <begin position="325"/>
        <end position="527"/>
    </location>
</feature>
<dbReference type="Pfam" id="PF01580">
    <property type="entry name" value="FtsK_SpoIIIE"/>
    <property type="match status" value="1"/>
</dbReference>
<evidence type="ECO:0000256" key="3">
    <source>
        <dbReference type="PROSITE-ProRule" id="PRU00289"/>
    </source>
</evidence>